<name>A0A1V6PWT7_9EURO</name>
<comment type="similarity">
    <text evidence="5">Belongs to the SAT4 family.</text>
</comment>
<dbReference type="STRING" id="416450.A0A1V6PWT7"/>
<evidence type="ECO:0000256" key="5">
    <source>
        <dbReference type="ARBA" id="ARBA00038359"/>
    </source>
</evidence>
<evidence type="ECO:0000256" key="4">
    <source>
        <dbReference type="ARBA" id="ARBA00023136"/>
    </source>
</evidence>
<evidence type="ECO:0000256" key="2">
    <source>
        <dbReference type="ARBA" id="ARBA00022692"/>
    </source>
</evidence>
<dbReference type="AlphaFoldDB" id="A0A1V6PWT7"/>
<evidence type="ECO:0000259" key="7">
    <source>
        <dbReference type="Pfam" id="PF20684"/>
    </source>
</evidence>
<dbReference type="InterPro" id="IPR052337">
    <property type="entry name" value="SAT4-like"/>
</dbReference>
<evidence type="ECO:0000256" key="3">
    <source>
        <dbReference type="ARBA" id="ARBA00022989"/>
    </source>
</evidence>
<feature type="transmembrane region" description="Helical" evidence="6">
    <location>
        <begin position="216"/>
        <end position="242"/>
    </location>
</feature>
<feature type="domain" description="Rhodopsin" evidence="7">
    <location>
        <begin position="28"/>
        <end position="284"/>
    </location>
</feature>
<keyword evidence="3 6" id="KW-1133">Transmembrane helix</keyword>
<keyword evidence="4 6" id="KW-0472">Membrane</keyword>
<dbReference type="EMBL" id="MDYN01000027">
    <property type="protein sequence ID" value="OQD81441.1"/>
    <property type="molecule type" value="Genomic_DNA"/>
</dbReference>
<evidence type="ECO:0000256" key="6">
    <source>
        <dbReference type="SAM" id="Phobius"/>
    </source>
</evidence>
<dbReference type="PANTHER" id="PTHR33048">
    <property type="entry name" value="PTH11-LIKE INTEGRAL MEMBRANE PROTEIN (AFU_ORTHOLOGUE AFUA_5G11245)"/>
    <property type="match status" value="1"/>
</dbReference>
<keyword evidence="9" id="KW-1185">Reference proteome</keyword>
<dbReference type="Proteomes" id="UP000191672">
    <property type="component" value="Unassembled WGS sequence"/>
</dbReference>
<protein>
    <recommendedName>
        <fullName evidence="7">Rhodopsin domain-containing protein</fullName>
    </recommendedName>
</protein>
<feature type="transmembrane region" description="Helical" evidence="6">
    <location>
        <begin position="254"/>
        <end position="275"/>
    </location>
</feature>
<feature type="transmembrane region" description="Helical" evidence="6">
    <location>
        <begin position="181"/>
        <end position="204"/>
    </location>
</feature>
<evidence type="ECO:0000256" key="1">
    <source>
        <dbReference type="ARBA" id="ARBA00004141"/>
    </source>
</evidence>
<feature type="transmembrane region" description="Helical" evidence="6">
    <location>
        <begin position="46"/>
        <end position="69"/>
    </location>
</feature>
<comment type="caution">
    <text evidence="8">The sequence shown here is derived from an EMBL/GenBank/DDBJ whole genome shotgun (WGS) entry which is preliminary data.</text>
</comment>
<dbReference type="PANTHER" id="PTHR33048:SF134">
    <property type="entry name" value="INTEGRAL MEMBRANE PROTEIN"/>
    <property type="match status" value="1"/>
</dbReference>
<organism evidence="8 9">
    <name type="scientific">Penicillium antarcticum</name>
    <dbReference type="NCBI Taxonomy" id="416450"/>
    <lineage>
        <taxon>Eukaryota</taxon>
        <taxon>Fungi</taxon>
        <taxon>Dikarya</taxon>
        <taxon>Ascomycota</taxon>
        <taxon>Pezizomycotina</taxon>
        <taxon>Eurotiomycetes</taxon>
        <taxon>Eurotiomycetidae</taxon>
        <taxon>Eurotiales</taxon>
        <taxon>Aspergillaceae</taxon>
        <taxon>Penicillium</taxon>
    </lineage>
</organism>
<sequence length="334" mass="36433">MLLDLHPHSVIAVGVLLPVLASTAVGSRFYSRRKLGVSLKEDDWMVLVSVVLVWGLGVTNISGAALGALGAHSEPAGPDAPHHNTIMRGPRDEIAEQIVLGYSIVEKVAFGVIKISVLLAYRRIFRGPAFNVASLIMIAICAVLAISFLITSALQCHVRNWSLQYLAWSHRKHCIQAEISWSGYAIADVVTDLVLLLFPVPLVWQLQLTVSKKISVLLVFLLGSLSTAIGITRMVVLLYFTYGSSDGYRDLLDTISTALIWSLTEASVAIIASCLPSIRPLIHRSSASEIRVQSSMQSLRHSRSKSAAGVIKQPPLEAFNRIDDQFLTRSSEIV</sequence>
<evidence type="ECO:0000313" key="8">
    <source>
        <dbReference type="EMBL" id="OQD81441.1"/>
    </source>
</evidence>
<proteinExistence type="inferred from homology"/>
<keyword evidence="2 6" id="KW-0812">Transmembrane</keyword>
<gene>
    <name evidence="8" type="ORF">PENANT_c027G06339</name>
</gene>
<comment type="subcellular location">
    <subcellularLocation>
        <location evidence="1">Membrane</location>
        <topology evidence="1">Multi-pass membrane protein</topology>
    </subcellularLocation>
</comment>
<dbReference type="InterPro" id="IPR049326">
    <property type="entry name" value="Rhodopsin_dom_fungi"/>
</dbReference>
<dbReference type="GO" id="GO:0016020">
    <property type="term" value="C:membrane"/>
    <property type="evidence" value="ECO:0007669"/>
    <property type="project" value="UniProtKB-SubCell"/>
</dbReference>
<reference evidence="9" key="1">
    <citation type="journal article" date="2017" name="Nat. Microbiol.">
        <title>Global analysis of biosynthetic gene clusters reveals vast potential of secondary metabolite production in Penicillium species.</title>
        <authorList>
            <person name="Nielsen J.C."/>
            <person name="Grijseels S."/>
            <person name="Prigent S."/>
            <person name="Ji B."/>
            <person name="Dainat J."/>
            <person name="Nielsen K.F."/>
            <person name="Frisvad J.C."/>
            <person name="Workman M."/>
            <person name="Nielsen J."/>
        </authorList>
    </citation>
    <scope>NUCLEOTIDE SEQUENCE [LARGE SCALE GENOMIC DNA]</scope>
    <source>
        <strain evidence="9">IBT 31811</strain>
    </source>
</reference>
<accession>A0A1V6PWT7</accession>
<feature type="transmembrane region" description="Helical" evidence="6">
    <location>
        <begin position="133"/>
        <end position="154"/>
    </location>
</feature>
<dbReference type="Pfam" id="PF20684">
    <property type="entry name" value="Fung_rhodopsin"/>
    <property type="match status" value="1"/>
</dbReference>
<evidence type="ECO:0000313" key="9">
    <source>
        <dbReference type="Proteomes" id="UP000191672"/>
    </source>
</evidence>
<feature type="transmembrane region" description="Helical" evidence="6">
    <location>
        <begin position="6"/>
        <end position="25"/>
    </location>
</feature>
<feature type="transmembrane region" description="Helical" evidence="6">
    <location>
        <begin position="99"/>
        <end position="121"/>
    </location>
</feature>